<evidence type="ECO:0000313" key="4">
    <source>
        <dbReference type="EMBL" id="CUJ90746.1"/>
    </source>
</evidence>
<evidence type="ECO:0000256" key="1">
    <source>
        <dbReference type="ARBA" id="ARBA00004613"/>
    </source>
</evidence>
<evidence type="ECO:0000256" key="2">
    <source>
        <dbReference type="ARBA" id="ARBA00022525"/>
    </source>
</evidence>
<dbReference type="GO" id="GO:0005509">
    <property type="term" value="F:calcium ion binding"/>
    <property type="evidence" value="ECO:0007669"/>
    <property type="project" value="InterPro"/>
</dbReference>
<proteinExistence type="predicted"/>
<dbReference type="PANTHER" id="PTHR38340:SF1">
    <property type="entry name" value="S-LAYER PROTEIN"/>
    <property type="match status" value="1"/>
</dbReference>
<dbReference type="STRING" id="1715693.PH7735_01288"/>
<organism evidence="4 5">
    <name type="scientific">Shimia thalassica</name>
    <dbReference type="NCBI Taxonomy" id="1715693"/>
    <lineage>
        <taxon>Bacteria</taxon>
        <taxon>Pseudomonadati</taxon>
        <taxon>Pseudomonadota</taxon>
        <taxon>Alphaproteobacteria</taxon>
        <taxon>Rhodobacterales</taxon>
        <taxon>Roseobacteraceae</taxon>
    </lineage>
</organism>
<feature type="compositionally biased region" description="Low complexity" evidence="3">
    <location>
        <begin position="155"/>
        <end position="172"/>
    </location>
</feature>
<dbReference type="GeneID" id="83880346"/>
<dbReference type="RefSeq" id="WP_058310432.1">
    <property type="nucleotide sequence ID" value="NZ_CYTW01000001.1"/>
</dbReference>
<evidence type="ECO:0000256" key="3">
    <source>
        <dbReference type="SAM" id="MobiDB-lite"/>
    </source>
</evidence>
<dbReference type="PANTHER" id="PTHR38340">
    <property type="entry name" value="S-LAYER PROTEIN"/>
    <property type="match status" value="1"/>
</dbReference>
<feature type="region of interest" description="Disordered" evidence="3">
    <location>
        <begin position="147"/>
        <end position="235"/>
    </location>
</feature>
<dbReference type="GO" id="GO:0005576">
    <property type="term" value="C:extracellular region"/>
    <property type="evidence" value="ECO:0007669"/>
    <property type="project" value="UniProtKB-SubCell"/>
</dbReference>
<sequence length="423" mass="43254">MAGYAYTNVYSLENIRLGYSADLLVKTSGHGTGGSIREIPADRQSNFLAVGETLLWDGTSILFFNDDVNVRFAGFAGGSGGIVVTTARDEGSYGSAYLLTPLEFAAGDEVEVYASDRDWFGPAILEAGTTGDDLIFGSTGFDTLSGDAGADTIEGNDGNDSLSGGAGDDSLSGGAGEDTIWGNEGSDTLLGGDDSDTVYGNDGNDRIDGGDGNDSLFGGNGSDTIIGGEGDDTIQAGEDAQDRRDVVYGGAGNDSIDGGYGNDELRGDAGHDTIAGGFGADTVIGGAGDDTLTGSAFADQIFGGAGDDFLNGGFGHDLLNGGDGADRFFHIGISDHGSDWVQDYSAASGDILQFGIATATADQFQINTGHTSTPAGERSGDNMIEEAFVVYRPTGQIMWALVDGAGQTSINLQIGSDVFDLML</sequence>
<gene>
    <name evidence="4" type="primary">cya_10</name>
    <name evidence="4" type="ORF">PH7735_01288</name>
</gene>
<dbReference type="Proteomes" id="UP000051870">
    <property type="component" value="Unassembled WGS sequence"/>
</dbReference>
<dbReference type="PROSITE" id="PS00330">
    <property type="entry name" value="HEMOLYSIN_CALCIUM"/>
    <property type="match status" value="3"/>
</dbReference>
<reference evidence="5" key="1">
    <citation type="submission" date="2015-09" db="EMBL/GenBank/DDBJ databases">
        <authorList>
            <person name="Rodrigo-Torres Lidia"/>
            <person name="Arahal R.David."/>
        </authorList>
    </citation>
    <scope>NUCLEOTIDE SEQUENCE [LARGE SCALE GENOMIC DNA]</scope>
    <source>
        <strain evidence="5">CECT 7735</strain>
    </source>
</reference>
<dbReference type="InterPro" id="IPR001343">
    <property type="entry name" value="Hemolysn_Ca-bd"/>
</dbReference>
<dbReference type="InterPro" id="IPR018511">
    <property type="entry name" value="Hemolysin-typ_Ca-bd_CS"/>
</dbReference>
<dbReference type="Gene3D" id="2.150.10.10">
    <property type="entry name" value="Serralysin-like metalloprotease, C-terminal"/>
    <property type="match status" value="4"/>
</dbReference>
<dbReference type="InterPro" id="IPR050557">
    <property type="entry name" value="RTX_toxin/Mannuronan_C5-epim"/>
</dbReference>
<dbReference type="SUPFAM" id="SSF51120">
    <property type="entry name" value="beta-Roll"/>
    <property type="match status" value="3"/>
</dbReference>
<comment type="subcellular location">
    <subcellularLocation>
        <location evidence="1">Secreted</location>
    </subcellularLocation>
</comment>
<protein>
    <submittedName>
        <fullName evidence="4">Cyclolysin</fullName>
    </submittedName>
</protein>
<dbReference type="AlphaFoldDB" id="A0A0P1IFN6"/>
<dbReference type="Pfam" id="PF00353">
    <property type="entry name" value="HemolysinCabind"/>
    <property type="match status" value="4"/>
</dbReference>
<dbReference type="InterPro" id="IPR011049">
    <property type="entry name" value="Serralysin-like_metalloprot_C"/>
</dbReference>
<keyword evidence="5" id="KW-1185">Reference proteome</keyword>
<evidence type="ECO:0000313" key="5">
    <source>
        <dbReference type="Proteomes" id="UP000051870"/>
    </source>
</evidence>
<name>A0A0P1IFN6_9RHOB</name>
<keyword evidence="2" id="KW-0964">Secreted</keyword>
<dbReference type="PRINTS" id="PR00313">
    <property type="entry name" value="CABNDNGRPT"/>
</dbReference>
<accession>A0A0P1IFN6</accession>
<dbReference type="EMBL" id="CYTW01000001">
    <property type="protein sequence ID" value="CUJ90746.1"/>
    <property type="molecule type" value="Genomic_DNA"/>
</dbReference>